<feature type="signal peptide" evidence="2">
    <location>
        <begin position="1"/>
        <end position="26"/>
    </location>
</feature>
<dbReference type="FunFam" id="1.10.640.10:FF:000006">
    <property type="entry name" value="Double oxidase: two peroxidase domains"/>
    <property type="match status" value="1"/>
</dbReference>
<dbReference type="GO" id="GO:0020037">
    <property type="term" value="F:heme binding"/>
    <property type="evidence" value="ECO:0007669"/>
    <property type="project" value="InterPro"/>
</dbReference>
<keyword evidence="1" id="KW-0560">Oxidoreductase</keyword>
<gene>
    <name evidence="3" type="primary">pxdn</name>
    <name evidence="3" type="ORF">g.34751</name>
</gene>
<dbReference type="GO" id="GO:0005576">
    <property type="term" value="C:extracellular region"/>
    <property type="evidence" value="ECO:0007669"/>
    <property type="project" value="UniProtKB-SubCell"/>
</dbReference>
<protein>
    <submittedName>
        <fullName evidence="3">Peroxidasin</fullName>
    </submittedName>
</protein>
<dbReference type="PANTHER" id="PTHR11475:SF134">
    <property type="entry name" value="LD42267P"/>
    <property type="match status" value="1"/>
</dbReference>
<dbReference type="SUPFAM" id="SSF48113">
    <property type="entry name" value="Heme-dependent peroxidases"/>
    <property type="match status" value="2"/>
</dbReference>
<dbReference type="GO" id="GO:0006979">
    <property type="term" value="P:response to oxidative stress"/>
    <property type="evidence" value="ECO:0007669"/>
    <property type="project" value="InterPro"/>
</dbReference>
<dbReference type="Gene3D" id="1.10.640.10">
    <property type="entry name" value="Haem peroxidase domain superfamily, animal type"/>
    <property type="match status" value="3"/>
</dbReference>
<organism evidence="3">
    <name type="scientific">Sipha flava</name>
    <name type="common">yellow sugarcane aphid</name>
    <dbReference type="NCBI Taxonomy" id="143950"/>
    <lineage>
        <taxon>Eukaryota</taxon>
        <taxon>Metazoa</taxon>
        <taxon>Ecdysozoa</taxon>
        <taxon>Arthropoda</taxon>
        <taxon>Hexapoda</taxon>
        <taxon>Insecta</taxon>
        <taxon>Pterygota</taxon>
        <taxon>Neoptera</taxon>
        <taxon>Paraneoptera</taxon>
        <taxon>Hemiptera</taxon>
        <taxon>Sternorrhyncha</taxon>
        <taxon>Aphidomorpha</taxon>
        <taxon>Aphidoidea</taxon>
        <taxon>Aphididae</taxon>
        <taxon>Sipha</taxon>
    </lineage>
</organism>
<evidence type="ECO:0000256" key="2">
    <source>
        <dbReference type="SAM" id="SignalP"/>
    </source>
</evidence>
<accession>A0A2S2Q7G1</accession>
<dbReference type="InterPro" id="IPR019791">
    <property type="entry name" value="Haem_peroxidase_animal"/>
</dbReference>
<sequence length="1317" mass="149245">MDTPRVLRLRLFLMLVACIFVTTVSSSVSEKCTVNKYRNVDGRCNNVHRPNWGAKNSPFLQVFLEVQNESHSTKWPEASDVAELLSRLSIAGNKHLTVMSGMWADFLRLDLAIENTTDNGVILNAATSFLDASPIYNNVSCEDSPIRVTVSEFGYLKLTPCTRSSNENSDYSTTIHNLLILEHNRLVEELRDINPDWSNNTVFEEARRITIAQLQHITYNEFIPNVIGHAMMTEWNLNPLKRGYYTGYSSSNQPGTMQSIFATVLPMLPSIIFDKYNQNNLGDAEITHSLPKKSIEALLNLGRQIKIPSYKTWKNVCSSGSSQIENQAIDEANKTLYKTYSDMDLLSGGLLETPLKGAVFGPTFSCLLANQLYLTKNSDRLWYENDFPPSTYSKSQLQEIRQTTLAGIICSNFKDVTMIQPKAFIDRDDYLNHPINCDQHYKLDIYKWKESSVVDDDEITANKTEQDIDRINSEVLVKEAWKKAEDDVSRRKQTEFLLWSKKGGVDPKSPLGIAAAFSKASKSALILANNSLLFEYASKELLKTLGKSRRRRRRQILDSGDPLFSLNSIGPGFFDDLQFTELYPPPIHYSDGECPVETHPCDPHNPYRSFSGYCNNLKNPNFGKALTTFERILPSVYENGINQPRMTSVTGTPLPSARLVSTMSHPDISHLHGRYTLMLMQFGQILDHDITFTPVHKGYFSSIPDCRSCDSPITVHPECMPIPVPVGDPFYPQIDVHTGRRVCLPFMRSLPGQQRLGPRDPTNQNSAYLDLSSVYGSDSCMAKDLRAYYIGKLNVTRHPIPARKDLLPQSPIHPECKSSSGYCFIGGDGRVSEQIGLTSLHTIFMREHNRIAEILHRLNPHWNDEILFQTARKIFTGAYQHIVYNEFLPRILGWDVVDKYDLRLSSTGYYKSYSSDCHPGPFTEFAVAAFRIGHSLLRPHIPRMSPTYQPIEPALLLRDVFFNPDVIYKDQMIDELVRGQVSTPMENLDQFVTGEITNHLFENVKIPHSGQDLPALNIQRGRDHGVPSYNTFRARCGLQRANTWEDLSRELSPEVIVRFKTIYASPDDIDLFPGGLSEYPVKGGLVGPTFACIIGLQFRHLKQCDRFWFETDNPLIRFSEAQLAEIRKATLSKMLCENMDVHSDIQKAAFDQPNDYLNPRLPCQVLPVIDLTLWKDNHRGCNINGHIVAIGESYLPSPCTSCICTPEGSNCASLRVTDCGRLMNEVGVEKMMRDDVCAAQCAGFVEHSLLKTEPILLSSRPEVPSFLTPPNRGSKFLEEIDLSPPPHIIRTRPYRRLKNRRRPFRKDFQFPDETIII</sequence>
<dbReference type="CDD" id="cd09823">
    <property type="entry name" value="peroxinectin_like"/>
    <property type="match status" value="1"/>
</dbReference>
<dbReference type="OrthoDB" id="823504at2759"/>
<proteinExistence type="predicted"/>
<evidence type="ECO:0000256" key="1">
    <source>
        <dbReference type="ARBA" id="ARBA00022559"/>
    </source>
</evidence>
<feature type="chain" id="PRO_5015759463" evidence="2">
    <location>
        <begin position="27"/>
        <end position="1317"/>
    </location>
</feature>
<dbReference type="Pfam" id="PF03098">
    <property type="entry name" value="An_peroxidase"/>
    <property type="match status" value="4"/>
</dbReference>
<dbReference type="EMBL" id="GGMS01003929">
    <property type="protein sequence ID" value="MBY73132.1"/>
    <property type="molecule type" value="Transcribed_RNA"/>
</dbReference>
<dbReference type="InterPro" id="IPR010255">
    <property type="entry name" value="Haem_peroxidase_sf"/>
</dbReference>
<evidence type="ECO:0000313" key="3">
    <source>
        <dbReference type="EMBL" id="MBY73132.1"/>
    </source>
</evidence>
<dbReference type="PANTHER" id="PTHR11475">
    <property type="entry name" value="OXIDASE/PEROXIDASE"/>
    <property type="match status" value="1"/>
</dbReference>
<dbReference type="GO" id="GO:0004601">
    <property type="term" value="F:peroxidase activity"/>
    <property type="evidence" value="ECO:0007669"/>
    <property type="project" value="UniProtKB-KW"/>
</dbReference>
<reference evidence="3" key="1">
    <citation type="submission" date="2018-04" db="EMBL/GenBank/DDBJ databases">
        <title>Transcriptome assembly of Sipha flava.</title>
        <authorList>
            <person name="Scully E.D."/>
            <person name="Geib S.M."/>
            <person name="Palmer N.A."/>
            <person name="Koch K."/>
            <person name="Bradshaw J."/>
            <person name="Heng-Moss T."/>
            <person name="Sarath G."/>
        </authorList>
    </citation>
    <scope>NUCLEOTIDE SEQUENCE</scope>
</reference>
<name>A0A2S2Q7G1_9HEMI</name>
<dbReference type="PRINTS" id="PR00457">
    <property type="entry name" value="ANPEROXIDASE"/>
</dbReference>
<dbReference type="PROSITE" id="PS50292">
    <property type="entry name" value="PEROXIDASE_3"/>
    <property type="match status" value="2"/>
</dbReference>
<keyword evidence="1" id="KW-0575">Peroxidase</keyword>
<dbReference type="InterPro" id="IPR037120">
    <property type="entry name" value="Haem_peroxidase_sf_animal"/>
</dbReference>
<keyword evidence="2" id="KW-0732">Signal</keyword>